<protein>
    <submittedName>
        <fullName evidence="2">Uncharacterized protein</fullName>
    </submittedName>
</protein>
<name>A0ABU9YMH5_9PROT</name>
<sequence length="113" mass="11299">MLLAAMMGLWGGCVLGIAAARARAPAPEGTPDYAMAFQHPLVVAGIAAGYLLMAPGLGVVIRIYLTRDIRARIAETTAIHNLAAADGVVGQGSAADALGEGFAGGLDLNLGGI</sequence>
<dbReference type="Proteomes" id="UP001413721">
    <property type="component" value="Unassembled WGS sequence"/>
</dbReference>
<keyword evidence="1" id="KW-0812">Transmembrane</keyword>
<proteinExistence type="predicted"/>
<feature type="transmembrane region" description="Helical" evidence="1">
    <location>
        <begin position="41"/>
        <end position="65"/>
    </location>
</feature>
<accession>A0ABU9YMH5</accession>
<keyword evidence="1" id="KW-1133">Transmembrane helix</keyword>
<keyword evidence="1" id="KW-0472">Membrane</keyword>
<gene>
    <name evidence="2" type="ORF">WG926_16945</name>
</gene>
<evidence type="ECO:0000256" key="1">
    <source>
        <dbReference type="SAM" id="Phobius"/>
    </source>
</evidence>
<dbReference type="RefSeq" id="WP_345935138.1">
    <property type="nucleotide sequence ID" value="NZ_JBBKTV010000010.1"/>
</dbReference>
<reference evidence="2 3" key="1">
    <citation type="submission" date="2024-03" db="EMBL/GenBank/DDBJ databases">
        <title>High-quality draft genome sequencing of Tistrella sp. BH-R2-4.</title>
        <authorList>
            <person name="Dong C."/>
        </authorList>
    </citation>
    <scope>NUCLEOTIDE SEQUENCE [LARGE SCALE GENOMIC DNA]</scope>
    <source>
        <strain evidence="2 3">BH-R2-4</strain>
    </source>
</reference>
<keyword evidence="3" id="KW-1185">Reference proteome</keyword>
<dbReference type="EMBL" id="JBBKTW010000006">
    <property type="protein sequence ID" value="MEN2990008.1"/>
    <property type="molecule type" value="Genomic_DNA"/>
</dbReference>
<organism evidence="2 3">
    <name type="scientific">Tistrella arctica</name>
    <dbReference type="NCBI Taxonomy" id="3133430"/>
    <lineage>
        <taxon>Bacteria</taxon>
        <taxon>Pseudomonadati</taxon>
        <taxon>Pseudomonadota</taxon>
        <taxon>Alphaproteobacteria</taxon>
        <taxon>Geminicoccales</taxon>
        <taxon>Geminicoccaceae</taxon>
        <taxon>Tistrella</taxon>
    </lineage>
</organism>
<evidence type="ECO:0000313" key="3">
    <source>
        <dbReference type="Proteomes" id="UP001413721"/>
    </source>
</evidence>
<comment type="caution">
    <text evidence="2">The sequence shown here is derived from an EMBL/GenBank/DDBJ whole genome shotgun (WGS) entry which is preliminary data.</text>
</comment>
<evidence type="ECO:0000313" key="2">
    <source>
        <dbReference type="EMBL" id="MEN2990008.1"/>
    </source>
</evidence>